<feature type="compositionally biased region" description="Polar residues" evidence="5">
    <location>
        <begin position="385"/>
        <end position="403"/>
    </location>
</feature>
<feature type="transmembrane region" description="Helical" evidence="6">
    <location>
        <begin position="12"/>
        <end position="30"/>
    </location>
</feature>
<evidence type="ECO:0008006" key="11">
    <source>
        <dbReference type="Google" id="ProtNLM"/>
    </source>
</evidence>
<evidence type="ECO:0000259" key="8">
    <source>
        <dbReference type="PROSITE" id="PS50865"/>
    </source>
</evidence>
<dbReference type="GO" id="GO:0008270">
    <property type="term" value="F:zinc ion binding"/>
    <property type="evidence" value="ECO:0007669"/>
    <property type="project" value="UniProtKB-KW"/>
</dbReference>
<keyword evidence="2 4" id="KW-0863">Zinc-finger</keyword>
<evidence type="ECO:0000256" key="3">
    <source>
        <dbReference type="ARBA" id="ARBA00022833"/>
    </source>
</evidence>
<feature type="compositionally biased region" description="Basic and acidic residues" evidence="5">
    <location>
        <begin position="365"/>
        <end position="383"/>
    </location>
</feature>
<organism evidence="9 10">
    <name type="scientific">Musa balbisiana</name>
    <name type="common">Banana</name>
    <dbReference type="NCBI Taxonomy" id="52838"/>
    <lineage>
        <taxon>Eukaryota</taxon>
        <taxon>Viridiplantae</taxon>
        <taxon>Streptophyta</taxon>
        <taxon>Embryophyta</taxon>
        <taxon>Tracheophyta</taxon>
        <taxon>Spermatophyta</taxon>
        <taxon>Magnoliopsida</taxon>
        <taxon>Liliopsida</taxon>
        <taxon>Zingiberales</taxon>
        <taxon>Musaceae</taxon>
        <taxon>Musa</taxon>
    </lineage>
</organism>
<keyword evidence="6" id="KW-0812">Transmembrane</keyword>
<dbReference type="EMBL" id="PYDT01000011">
    <property type="protein sequence ID" value="THU45703.1"/>
    <property type="molecule type" value="Genomic_DNA"/>
</dbReference>
<dbReference type="InterPro" id="IPR001394">
    <property type="entry name" value="Peptidase_C19_UCH"/>
</dbReference>
<dbReference type="InterPro" id="IPR038765">
    <property type="entry name" value="Papain-like_cys_pep_sf"/>
</dbReference>
<name>A0A4S8IC69_MUSBA</name>
<evidence type="ECO:0000313" key="9">
    <source>
        <dbReference type="EMBL" id="THU45703.1"/>
    </source>
</evidence>
<evidence type="ECO:0000259" key="7">
    <source>
        <dbReference type="PROSITE" id="PS50235"/>
    </source>
</evidence>
<keyword evidence="6" id="KW-1133">Transmembrane helix</keyword>
<evidence type="ECO:0000256" key="6">
    <source>
        <dbReference type="SAM" id="Phobius"/>
    </source>
</evidence>
<dbReference type="InterPro" id="IPR050164">
    <property type="entry name" value="Peptidase_C19"/>
</dbReference>
<gene>
    <name evidence="9" type="ORF">C4D60_Mb02t20790</name>
</gene>
<dbReference type="InterPro" id="IPR028889">
    <property type="entry name" value="USP"/>
</dbReference>
<evidence type="ECO:0000256" key="5">
    <source>
        <dbReference type="SAM" id="MobiDB-lite"/>
    </source>
</evidence>
<feature type="region of interest" description="Disordered" evidence="5">
    <location>
        <begin position="347"/>
        <end position="403"/>
    </location>
</feature>
<dbReference type="Pfam" id="PF00443">
    <property type="entry name" value="UCH"/>
    <property type="match status" value="1"/>
</dbReference>
<proteinExistence type="predicted"/>
<dbReference type="STRING" id="52838.A0A4S8IC69"/>
<dbReference type="SUPFAM" id="SSF54001">
    <property type="entry name" value="Cysteine proteinases"/>
    <property type="match status" value="1"/>
</dbReference>
<dbReference type="GO" id="GO:0005829">
    <property type="term" value="C:cytosol"/>
    <property type="evidence" value="ECO:0007669"/>
    <property type="project" value="TreeGrafter"/>
</dbReference>
<dbReference type="GO" id="GO:0016579">
    <property type="term" value="P:protein deubiquitination"/>
    <property type="evidence" value="ECO:0007669"/>
    <property type="project" value="InterPro"/>
</dbReference>
<evidence type="ECO:0000256" key="4">
    <source>
        <dbReference type="PROSITE-ProRule" id="PRU00134"/>
    </source>
</evidence>
<evidence type="ECO:0000256" key="1">
    <source>
        <dbReference type="ARBA" id="ARBA00022723"/>
    </source>
</evidence>
<dbReference type="SUPFAM" id="SSF144232">
    <property type="entry name" value="HIT/MYND zinc finger-like"/>
    <property type="match status" value="1"/>
</dbReference>
<feature type="compositionally biased region" description="Polar residues" evidence="5">
    <location>
        <begin position="352"/>
        <end position="363"/>
    </location>
</feature>
<dbReference type="FunFam" id="6.10.140.2220:FF:000006">
    <property type="entry name" value="Ubiquitin carboxyl-terminal hydrolase 15"/>
    <property type="match status" value="1"/>
</dbReference>
<dbReference type="GO" id="GO:0004843">
    <property type="term" value="F:cysteine-type deubiquitinase activity"/>
    <property type="evidence" value="ECO:0007669"/>
    <property type="project" value="InterPro"/>
</dbReference>
<accession>A0A4S8IC69</accession>
<comment type="caution">
    <text evidence="9">The sequence shown here is derived from an EMBL/GenBank/DDBJ whole genome shotgun (WGS) entry which is preliminary data.</text>
</comment>
<sequence length="767" mass="85800">MLLPREADIPALFIFLVVLPLITYVLLGIWNESAKKKARIGLLAQLAAEEACQAEATTTAHVPLILPSSRSIFHECSRCSAPATTRCSRCKSVRYCSGKCQIIHWRQGHKHECRQWSDYSLNVSASLPLNVRVQHKPFIDNIKSPFLGNGVEESIHCNIHYTMDDPSSMTINTSQNSETGRKPSEKLVLNKLGGANLNDNDTAMCVCDEDSSYGFSTQASLTSRRNVIPSVDAPVAHKLASGNLTASSGQVHSNQETNGSSNTRNVMFYHNTSADETRRGLEQNGSSVLSSPFHLDEDVITECQNGANISSAKVDTYGAELSSATEAAHVRYPDEHSAKQSIMYRKPPYTLGHSSSLSQNLAENGSREYHSQGLERKSDEERGTTIPQKNLSSNIHLQGLNKNPSIEGRLTSSKKISKVLKWNLVGLRNDNKTTKVCQVLFPYEDVVKFFQCEEEYIYPRGLFNCGNRCSAYVKARKQLSVHEVPNILTIVLKRFQTGKYGKINKCVTFPDMLDMVPFVTGTVDNPPVYLLYAVVVHLDAQNASFSGHYISYIKDLEGTWFRIDDSEVQAVTLSQVMSEGAYMLFYSRSFPRPPRAYAEKRLSRPPTSIPKSQKTSKHAQQRRNETLFARESSSYQRNGFGKENEDLTEDADEFFPRPTSRNFLPNGRYPDTSGTEFSDATSSDWTFFTSSDDSSFTTESTRDSFSMTDYGDNTSLDGTISSLFGTFYEQEHVDGNNISWAKFTPSRLQRRFFPESTGCVMDRSMLP</sequence>
<evidence type="ECO:0000313" key="10">
    <source>
        <dbReference type="Proteomes" id="UP000317650"/>
    </source>
</evidence>
<feature type="domain" description="MYND-type" evidence="8">
    <location>
        <begin position="76"/>
        <end position="113"/>
    </location>
</feature>
<dbReference type="InterPro" id="IPR002893">
    <property type="entry name" value="Znf_MYND"/>
</dbReference>
<keyword evidence="3" id="KW-0862">Zinc</keyword>
<keyword evidence="1" id="KW-0479">Metal-binding</keyword>
<dbReference type="PANTHER" id="PTHR24006">
    <property type="entry name" value="UBIQUITIN CARBOXYL-TERMINAL HYDROLASE"/>
    <property type="match status" value="1"/>
</dbReference>
<dbReference type="Gene3D" id="6.10.140.2220">
    <property type="match status" value="1"/>
</dbReference>
<dbReference type="AlphaFoldDB" id="A0A4S8IC69"/>
<dbReference type="GO" id="GO:0005634">
    <property type="term" value="C:nucleus"/>
    <property type="evidence" value="ECO:0007669"/>
    <property type="project" value="TreeGrafter"/>
</dbReference>
<keyword evidence="10" id="KW-1185">Reference proteome</keyword>
<feature type="domain" description="USP" evidence="7">
    <location>
        <begin position="253"/>
        <end position="589"/>
    </location>
</feature>
<protein>
    <recommendedName>
        <fullName evidence="11">MYND-type domain-containing protein</fullName>
    </recommendedName>
</protein>
<reference evidence="9 10" key="1">
    <citation type="journal article" date="2019" name="Nat. Plants">
        <title>Genome sequencing of Musa balbisiana reveals subgenome evolution and function divergence in polyploid bananas.</title>
        <authorList>
            <person name="Yao X."/>
        </authorList>
    </citation>
    <scope>NUCLEOTIDE SEQUENCE [LARGE SCALE GENOMIC DNA]</scope>
    <source>
        <strain evidence="10">cv. DH-PKW</strain>
        <tissue evidence="9">Leaves</tissue>
    </source>
</reference>
<dbReference type="Gene3D" id="3.90.70.10">
    <property type="entry name" value="Cysteine proteinases"/>
    <property type="match status" value="1"/>
</dbReference>
<keyword evidence="6" id="KW-0472">Membrane</keyword>
<dbReference type="PROSITE" id="PS50865">
    <property type="entry name" value="ZF_MYND_2"/>
    <property type="match status" value="1"/>
</dbReference>
<feature type="region of interest" description="Disordered" evidence="5">
    <location>
        <begin position="598"/>
        <end position="677"/>
    </location>
</feature>
<dbReference type="PROSITE" id="PS50235">
    <property type="entry name" value="USP_3"/>
    <property type="match status" value="1"/>
</dbReference>
<dbReference type="Pfam" id="PF01753">
    <property type="entry name" value="zf-MYND"/>
    <property type="match status" value="1"/>
</dbReference>
<dbReference type="PANTHER" id="PTHR24006:SF685">
    <property type="entry name" value="UBIQUITIN CARBOXYL-TERMINAL HYDROLASE 15"/>
    <property type="match status" value="1"/>
</dbReference>
<feature type="region of interest" description="Disordered" evidence="5">
    <location>
        <begin position="244"/>
        <end position="265"/>
    </location>
</feature>
<dbReference type="Proteomes" id="UP000317650">
    <property type="component" value="Chromosome 2"/>
</dbReference>
<evidence type="ECO:0000256" key="2">
    <source>
        <dbReference type="ARBA" id="ARBA00022771"/>
    </source>
</evidence>